<accession>A0A6J4M4F1</accession>
<feature type="non-terminal residue" evidence="2">
    <location>
        <position position="84"/>
    </location>
</feature>
<protein>
    <submittedName>
        <fullName evidence="2">D-amino-acid oxidase</fullName>
        <ecNumber evidence="2">1.4.3.3</ecNumber>
    </submittedName>
</protein>
<feature type="non-terminal residue" evidence="2">
    <location>
        <position position="1"/>
    </location>
</feature>
<feature type="compositionally biased region" description="Low complexity" evidence="1">
    <location>
        <begin position="11"/>
        <end position="44"/>
    </location>
</feature>
<evidence type="ECO:0000313" key="2">
    <source>
        <dbReference type="EMBL" id="CAA9349315.1"/>
    </source>
</evidence>
<name>A0A6J4M4F1_9ACTN</name>
<gene>
    <name evidence="2" type="ORF">AVDCRST_MAG16-2246</name>
</gene>
<dbReference type="EC" id="1.4.3.3" evidence="2"/>
<proteinExistence type="predicted"/>
<feature type="region of interest" description="Disordered" evidence="1">
    <location>
        <begin position="1"/>
        <end position="84"/>
    </location>
</feature>
<reference evidence="2" key="1">
    <citation type="submission" date="2020-02" db="EMBL/GenBank/DDBJ databases">
        <authorList>
            <person name="Meier V. D."/>
        </authorList>
    </citation>
    <scope>NUCLEOTIDE SEQUENCE</scope>
    <source>
        <strain evidence="2">AVDCRST_MAG16</strain>
    </source>
</reference>
<organism evidence="2">
    <name type="scientific">uncultured Frankineae bacterium</name>
    <dbReference type="NCBI Taxonomy" id="437475"/>
    <lineage>
        <taxon>Bacteria</taxon>
        <taxon>Bacillati</taxon>
        <taxon>Actinomycetota</taxon>
        <taxon>Actinomycetes</taxon>
        <taxon>Frankiales</taxon>
        <taxon>environmental samples</taxon>
    </lineage>
</organism>
<sequence length="84" mass="9072">PRPAARRPHARPGSSARAGAARRPGPCAPRRPAARPLVRAAGRGSARRRCGRALLRPRRRRDHAVLGVRGRGVARGHRARDDGL</sequence>
<dbReference type="EMBL" id="CADCUE010000210">
    <property type="protein sequence ID" value="CAA9349315.1"/>
    <property type="molecule type" value="Genomic_DNA"/>
</dbReference>
<evidence type="ECO:0000256" key="1">
    <source>
        <dbReference type="SAM" id="MobiDB-lite"/>
    </source>
</evidence>
<dbReference type="GO" id="GO:0003884">
    <property type="term" value="F:D-amino-acid oxidase activity"/>
    <property type="evidence" value="ECO:0007669"/>
    <property type="project" value="UniProtKB-EC"/>
</dbReference>
<dbReference type="AlphaFoldDB" id="A0A6J4M4F1"/>
<feature type="compositionally biased region" description="Basic residues" evidence="1">
    <location>
        <begin position="45"/>
        <end position="62"/>
    </location>
</feature>
<feature type="compositionally biased region" description="Basic residues" evidence="1">
    <location>
        <begin position="1"/>
        <end position="10"/>
    </location>
</feature>
<keyword evidence="2" id="KW-0560">Oxidoreductase</keyword>